<dbReference type="Proteomes" id="UP000216961">
    <property type="component" value="Unassembled WGS sequence"/>
</dbReference>
<evidence type="ECO:0000313" key="3">
    <source>
        <dbReference type="Proteomes" id="UP000216961"/>
    </source>
</evidence>
<feature type="region of interest" description="Disordered" evidence="1">
    <location>
        <begin position="269"/>
        <end position="304"/>
    </location>
</feature>
<dbReference type="EMBL" id="NPBQ01000015">
    <property type="protein sequence ID" value="PAD84929.1"/>
    <property type="molecule type" value="Genomic_DNA"/>
</dbReference>
<name>A0AA91TVI9_NIACI</name>
<feature type="compositionally biased region" description="Basic and acidic residues" evidence="1">
    <location>
        <begin position="291"/>
        <end position="304"/>
    </location>
</feature>
<feature type="compositionally biased region" description="Basic and acidic residues" evidence="1">
    <location>
        <begin position="269"/>
        <end position="283"/>
    </location>
</feature>
<protein>
    <submittedName>
        <fullName evidence="2">Uncharacterized protein</fullName>
    </submittedName>
</protein>
<evidence type="ECO:0000256" key="1">
    <source>
        <dbReference type="SAM" id="MobiDB-lite"/>
    </source>
</evidence>
<reference evidence="2 3" key="1">
    <citation type="submission" date="2017-07" db="EMBL/GenBank/DDBJ databases">
        <title>Isolation and whole genome analysis of endospore-forming bacteria from heroin.</title>
        <authorList>
            <person name="Kalinowski J."/>
            <person name="Ahrens B."/>
            <person name="Al-Dilaimi A."/>
            <person name="Winkler A."/>
            <person name="Wibberg D."/>
            <person name="Schleenbecker U."/>
            <person name="Ruckert C."/>
            <person name="Wolfel R."/>
            <person name="Grass G."/>
        </authorList>
    </citation>
    <scope>NUCLEOTIDE SEQUENCE [LARGE SCALE GENOMIC DNA]</scope>
    <source>
        <strain evidence="2 3">7521-2</strain>
    </source>
</reference>
<accession>A0AA91TVI9</accession>
<sequence>MAEQSTLRQAENKVTIEGVLLEVRSTEWKSGKGMNIELDIEVKENEVHTVYGMSKYKKEDGSDNGIAKGFKTIVDEYKSVATHGREEADKVRVNQGHIGLNEYYGQDGKLRSLPRVSTNFVNRVQAGEEFDPKAEFEAELFVRSVKPELDKEGNETGRAVLEGYIPVYGGTVIPFSFKVFTEGSEYVQDNYEPGKTVFIYGDIINYKEKIVKKTESAFGKDKETVTYNTIREYVVTGGEDPYEEENVKSYDGELIHKALVERETYLAELKTKNSEPKKEEKKGGFGNKSNSGEKAKFDPSKLPF</sequence>
<gene>
    <name evidence="2" type="ORF">CHH57_02125</name>
</gene>
<proteinExistence type="predicted"/>
<dbReference type="RefSeq" id="WP_095328679.1">
    <property type="nucleotide sequence ID" value="NZ_NPBQ01000015.1"/>
</dbReference>
<organism evidence="2 3">
    <name type="scientific">Niallia circulans</name>
    <name type="common">Bacillus circulans</name>
    <dbReference type="NCBI Taxonomy" id="1397"/>
    <lineage>
        <taxon>Bacteria</taxon>
        <taxon>Bacillati</taxon>
        <taxon>Bacillota</taxon>
        <taxon>Bacilli</taxon>
        <taxon>Bacillales</taxon>
        <taxon>Bacillaceae</taxon>
        <taxon>Niallia</taxon>
    </lineage>
</organism>
<evidence type="ECO:0000313" key="2">
    <source>
        <dbReference type="EMBL" id="PAD84929.1"/>
    </source>
</evidence>
<comment type="caution">
    <text evidence="2">The sequence shown here is derived from an EMBL/GenBank/DDBJ whole genome shotgun (WGS) entry which is preliminary data.</text>
</comment>
<dbReference type="AlphaFoldDB" id="A0AA91TVI9"/>